<dbReference type="InterPro" id="IPR008979">
    <property type="entry name" value="Galactose-bd-like_sf"/>
</dbReference>
<dbReference type="PANTHER" id="PTHR46323">
    <property type="entry name" value="BETA-GALACTOSIDASE"/>
    <property type="match status" value="1"/>
</dbReference>
<evidence type="ECO:0000256" key="3">
    <source>
        <dbReference type="ARBA" id="ARBA00012756"/>
    </source>
</evidence>
<evidence type="ECO:0000256" key="5">
    <source>
        <dbReference type="ARBA" id="ARBA00023295"/>
    </source>
</evidence>
<evidence type="ECO:0000259" key="7">
    <source>
        <dbReference type="Pfam" id="PF00703"/>
    </source>
</evidence>
<dbReference type="Gene3D" id="3.20.20.80">
    <property type="entry name" value="Glycosidases"/>
    <property type="match status" value="1"/>
</dbReference>
<feature type="domain" description="Glycoside hydrolase family 2 immunoglobulin-like beta-sandwich" evidence="7">
    <location>
        <begin position="227"/>
        <end position="336"/>
    </location>
</feature>
<dbReference type="Proteomes" id="UP000676386">
    <property type="component" value="Unassembled WGS sequence"/>
</dbReference>
<feature type="chain" id="PRO_5047133321" description="beta-galactosidase" evidence="6">
    <location>
        <begin position="21"/>
        <end position="955"/>
    </location>
</feature>
<reference evidence="9 10" key="1">
    <citation type="submission" date="2021-04" db="EMBL/GenBank/DDBJ databases">
        <title>Chitinophaga sp. nov., isolated from the rhizosphere soil.</title>
        <authorList>
            <person name="He S."/>
        </authorList>
    </citation>
    <scope>NUCLEOTIDE SEQUENCE [LARGE SCALE GENOMIC DNA]</scope>
    <source>
        <strain evidence="9 10">2R12</strain>
    </source>
</reference>
<evidence type="ECO:0000256" key="1">
    <source>
        <dbReference type="ARBA" id="ARBA00001412"/>
    </source>
</evidence>
<sequence>MKTFLQLMLTILLVSSLISAAAAQQKNGQQIDLSGSWDFQIDSLDKGVADQWFNHKLKDRIQLPGSMTTNGKGDEVTVNTPWTGNIVDKSWFTNDEYAKYRQPGNIKVPFWLQPEKYYKGAAWYQKTINVPSSWNNKHIQLFIERSHWETTVWVDEVEIGMDNSLGTAQLFEIGSRLQPGVHRLTIRVDNRIKNIRMGNDAHSVSDHTQTNWNGMVGELSLRARSKVFIADVQLYPDVKNKQVLAKIWVKNTSGIQKVISLELAAISDKPGVMKPGRLTQEITLAEEEKTIAVTYPMGSNPLLWNEFHPDLYKMEITLKEKEPGNMDHQNISFGMRDFKAKGTQFAVNDTITFLRGTLDCASFPKTGYPPTDVDTWIKHFKTIKAYGVNHIRFHSWCPPEAAFTAADRLGIFLQVECSAWASGSNDNTAVIGDGFPLDKYVYEESERMVKAYGNHPSFVMMTYGNEPGGKNQTEYLVNFVNYWKAKDARRVYTTAAGWPINDASDYHNTPDPRIQGWGQGLSSIINKEAPKTDYDWTSIISKWKRPVVSHEIGQWCVYPNFREIKKYDGILKPKNFDIFRDKLQENGLMLLADSFFMASGKLQVLCYKADIEAALRTPGFGGFQLLGLSDFPGQGTALVGVLDPFWEPKPYITGAGFSQFCAPIVVLARLPKMIYTNDEELVVPLEIANFSNAPIKDALITWDIESENGAPLFSGSFKKETIEIGNGIKLGTIRQSLGAVKKAQHLVLKAKTGNHTNTWDIFVYPKVLPEIPGDVLLTRALDADAIKRLDQGGSVLLTLKNGSVKPGMGGDIRTGFSSIFWNTAWTGKQPPTTLGILCNPKHPALADFPTQYHSNWQWWDAMSHSSAINLKALTGDLDPIVRIIDDWVTARSLGLIFECRVGKGKLVVSAIDLLTDQDKRPEARQLRYSLEKYMSGTQFKPVHSIELARIQQLCN</sequence>
<keyword evidence="5" id="KW-0326">Glycosidase</keyword>
<name>A0ABS5J5M3_9BACT</name>
<dbReference type="Pfam" id="PF00703">
    <property type="entry name" value="Glyco_hydro_2"/>
    <property type="match status" value="1"/>
</dbReference>
<keyword evidence="6" id="KW-0732">Signal</keyword>
<comment type="caution">
    <text evidence="9">The sequence shown here is derived from an EMBL/GenBank/DDBJ whole genome shotgun (WGS) entry which is preliminary data.</text>
</comment>
<evidence type="ECO:0000256" key="6">
    <source>
        <dbReference type="SAM" id="SignalP"/>
    </source>
</evidence>
<organism evidence="9 10">
    <name type="scientific">Chitinophaga hostae</name>
    <dbReference type="NCBI Taxonomy" id="2831022"/>
    <lineage>
        <taxon>Bacteria</taxon>
        <taxon>Pseudomonadati</taxon>
        <taxon>Bacteroidota</taxon>
        <taxon>Chitinophagia</taxon>
        <taxon>Chitinophagales</taxon>
        <taxon>Chitinophagaceae</taxon>
        <taxon>Chitinophaga</taxon>
    </lineage>
</organism>
<evidence type="ECO:0000313" key="10">
    <source>
        <dbReference type="Proteomes" id="UP000676386"/>
    </source>
</evidence>
<keyword evidence="10" id="KW-1185">Reference proteome</keyword>
<dbReference type="InterPro" id="IPR036156">
    <property type="entry name" value="Beta-gal/glucu_dom_sf"/>
</dbReference>
<dbReference type="SUPFAM" id="SSF49303">
    <property type="entry name" value="beta-Galactosidase/glucuronidase domain"/>
    <property type="match status" value="1"/>
</dbReference>
<comment type="similarity">
    <text evidence="2">Belongs to the glycosyl hydrolase 2 family.</text>
</comment>
<gene>
    <name evidence="9" type="ORF">KE626_24520</name>
</gene>
<dbReference type="Gene3D" id="2.60.40.10">
    <property type="entry name" value="Immunoglobulins"/>
    <property type="match status" value="1"/>
</dbReference>
<evidence type="ECO:0000313" key="9">
    <source>
        <dbReference type="EMBL" id="MBS0030514.1"/>
    </source>
</evidence>
<accession>A0ABS5J5M3</accession>
<feature type="domain" description="Glycoside hydrolase family 2 catalytic" evidence="8">
    <location>
        <begin position="341"/>
        <end position="492"/>
    </location>
</feature>
<dbReference type="InterPro" id="IPR050347">
    <property type="entry name" value="Bact_Beta-galactosidase"/>
</dbReference>
<dbReference type="SUPFAM" id="SSF51445">
    <property type="entry name" value="(Trans)glycosidases"/>
    <property type="match status" value="1"/>
</dbReference>
<dbReference type="PANTHER" id="PTHR46323:SF2">
    <property type="entry name" value="BETA-GALACTOSIDASE"/>
    <property type="match status" value="1"/>
</dbReference>
<dbReference type="SUPFAM" id="SSF49785">
    <property type="entry name" value="Galactose-binding domain-like"/>
    <property type="match status" value="1"/>
</dbReference>
<evidence type="ECO:0000259" key="8">
    <source>
        <dbReference type="Pfam" id="PF02836"/>
    </source>
</evidence>
<dbReference type="EC" id="3.2.1.23" evidence="3"/>
<dbReference type="EMBL" id="JAGTXB010000015">
    <property type="protein sequence ID" value="MBS0030514.1"/>
    <property type="molecule type" value="Genomic_DNA"/>
</dbReference>
<proteinExistence type="inferred from homology"/>
<dbReference type="InterPro" id="IPR006103">
    <property type="entry name" value="Glyco_hydro_2_cat"/>
</dbReference>
<dbReference type="Gene3D" id="2.60.120.260">
    <property type="entry name" value="Galactose-binding domain-like"/>
    <property type="match status" value="1"/>
</dbReference>
<feature type="signal peptide" evidence="6">
    <location>
        <begin position="1"/>
        <end position="20"/>
    </location>
</feature>
<keyword evidence="4" id="KW-0378">Hydrolase</keyword>
<protein>
    <recommendedName>
        <fullName evidence="3">beta-galactosidase</fullName>
        <ecNumber evidence="3">3.2.1.23</ecNumber>
    </recommendedName>
</protein>
<dbReference type="InterPro" id="IPR017853">
    <property type="entry name" value="GH"/>
</dbReference>
<evidence type="ECO:0000256" key="4">
    <source>
        <dbReference type="ARBA" id="ARBA00022801"/>
    </source>
</evidence>
<evidence type="ECO:0000256" key="2">
    <source>
        <dbReference type="ARBA" id="ARBA00007401"/>
    </source>
</evidence>
<dbReference type="InterPro" id="IPR006102">
    <property type="entry name" value="Ig-like_GH2"/>
</dbReference>
<dbReference type="InterPro" id="IPR013783">
    <property type="entry name" value="Ig-like_fold"/>
</dbReference>
<dbReference type="Pfam" id="PF02836">
    <property type="entry name" value="Glyco_hydro_2_C"/>
    <property type="match status" value="1"/>
</dbReference>
<comment type="catalytic activity">
    <reaction evidence="1">
        <text>Hydrolysis of terminal non-reducing beta-D-galactose residues in beta-D-galactosides.</text>
        <dbReference type="EC" id="3.2.1.23"/>
    </reaction>
</comment>